<organism evidence="1 2">
    <name type="scientific">Haemaphysalis longicornis</name>
    <name type="common">Bush tick</name>
    <dbReference type="NCBI Taxonomy" id="44386"/>
    <lineage>
        <taxon>Eukaryota</taxon>
        <taxon>Metazoa</taxon>
        <taxon>Ecdysozoa</taxon>
        <taxon>Arthropoda</taxon>
        <taxon>Chelicerata</taxon>
        <taxon>Arachnida</taxon>
        <taxon>Acari</taxon>
        <taxon>Parasitiformes</taxon>
        <taxon>Ixodida</taxon>
        <taxon>Ixodoidea</taxon>
        <taxon>Ixodidae</taxon>
        <taxon>Haemaphysalinae</taxon>
        <taxon>Haemaphysalis</taxon>
    </lineage>
</organism>
<dbReference type="AlphaFoldDB" id="A0A9J6GU50"/>
<name>A0A9J6GU50_HAELO</name>
<reference evidence="1 2" key="1">
    <citation type="journal article" date="2020" name="Cell">
        <title>Large-Scale Comparative Analyses of Tick Genomes Elucidate Their Genetic Diversity and Vector Capacities.</title>
        <authorList>
            <consortium name="Tick Genome and Microbiome Consortium (TIGMIC)"/>
            <person name="Jia N."/>
            <person name="Wang J."/>
            <person name="Shi W."/>
            <person name="Du L."/>
            <person name="Sun Y."/>
            <person name="Zhan W."/>
            <person name="Jiang J.F."/>
            <person name="Wang Q."/>
            <person name="Zhang B."/>
            <person name="Ji P."/>
            <person name="Bell-Sakyi L."/>
            <person name="Cui X.M."/>
            <person name="Yuan T.T."/>
            <person name="Jiang B.G."/>
            <person name="Yang W.F."/>
            <person name="Lam T.T."/>
            <person name="Chang Q.C."/>
            <person name="Ding S.J."/>
            <person name="Wang X.J."/>
            <person name="Zhu J.G."/>
            <person name="Ruan X.D."/>
            <person name="Zhao L."/>
            <person name="Wei J.T."/>
            <person name="Ye R.Z."/>
            <person name="Que T.C."/>
            <person name="Du C.H."/>
            <person name="Zhou Y.H."/>
            <person name="Cheng J.X."/>
            <person name="Dai P.F."/>
            <person name="Guo W.B."/>
            <person name="Han X.H."/>
            <person name="Huang E.J."/>
            <person name="Li L.F."/>
            <person name="Wei W."/>
            <person name="Gao Y.C."/>
            <person name="Liu J.Z."/>
            <person name="Shao H.Z."/>
            <person name="Wang X."/>
            <person name="Wang C.C."/>
            <person name="Yang T.C."/>
            <person name="Huo Q.B."/>
            <person name="Li W."/>
            <person name="Chen H.Y."/>
            <person name="Chen S.E."/>
            <person name="Zhou L.G."/>
            <person name="Ni X.B."/>
            <person name="Tian J.H."/>
            <person name="Sheng Y."/>
            <person name="Liu T."/>
            <person name="Pan Y.S."/>
            <person name="Xia L.Y."/>
            <person name="Li J."/>
            <person name="Zhao F."/>
            <person name="Cao W.C."/>
        </authorList>
    </citation>
    <scope>NUCLEOTIDE SEQUENCE [LARGE SCALE GENOMIC DNA]</scope>
    <source>
        <strain evidence="1">HaeL-2018</strain>
    </source>
</reference>
<evidence type="ECO:0000313" key="1">
    <source>
        <dbReference type="EMBL" id="KAH9378707.1"/>
    </source>
</evidence>
<evidence type="ECO:0000313" key="2">
    <source>
        <dbReference type="Proteomes" id="UP000821853"/>
    </source>
</evidence>
<gene>
    <name evidence="1" type="ORF">HPB48_018351</name>
</gene>
<sequence length="63" mass="7232">MYKHWDPASQHDNVSFSLDKTALVVFQNNEERLPTGDNFVTDMKKCFGDSGARDKKVEQTLLQ</sequence>
<proteinExistence type="predicted"/>
<keyword evidence="2" id="KW-1185">Reference proteome</keyword>
<protein>
    <submittedName>
        <fullName evidence="1">Uncharacterized protein</fullName>
    </submittedName>
</protein>
<dbReference type="Proteomes" id="UP000821853">
    <property type="component" value="Unassembled WGS sequence"/>
</dbReference>
<dbReference type="EMBL" id="JABSTR010000009">
    <property type="protein sequence ID" value="KAH9378707.1"/>
    <property type="molecule type" value="Genomic_DNA"/>
</dbReference>
<dbReference type="VEuPathDB" id="VectorBase:HLOH_052329"/>
<accession>A0A9J6GU50</accession>
<comment type="caution">
    <text evidence="1">The sequence shown here is derived from an EMBL/GenBank/DDBJ whole genome shotgun (WGS) entry which is preliminary data.</text>
</comment>